<dbReference type="Proteomes" id="UP001056384">
    <property type="component" value="Chromosome 3"/>
</dbReference>
<dbReference type="GO" id="GO:0006629">
    <property type="term" value="P:lipid metabolic process"/>
    <property type="evidence" value="ECO:0007669"/>
    <property type="project" value="InterPro"/>
</dbReference>
<sequence>MLPPGLETPRQVKAYYEDRYNAFIDSGDYLPFIYPWATLGAAVVLVYLLFDHRKSPSLQALRFPAFGVLVAFSAWSVLNMKARSAPAAYGVGLISAWGTLWTSSIMFFNDCQANFKRLERADTEALQKAVAAAEADGDVNGSLPVAAKKLAKKSALLSSEGYATQSPAQRKGPVFWQSYPSQPFVARLDWVADAFCSFRGVGWSFQANGIPKPPKHIELQLLGYDVDSNSSSDPVKTVSHTGIVRLSSREALLRYVAPRIVLGAAALDVIKCLMHHDAYFWGYMDAVPPAWLPMAISRSAILVRSYRLLLSFLGITIALNTIFLLGPIFFCFILGPSRLGLRGEAFMNPVNFFGNMSLVFKKGLAGWWGGFWHQTFRYAFEAPGSRLLETLGIEKKSQAGKLIGLFVAFTLSGCLHACGSYTQLGETRPILGPFRFFITQAVGIVVQMFAAQQLKARGASAKIPGFVRQLGNFAFTIVWLYWTAPLLVDDFAKGGVWLYEPLIISPLRMLGLGAKDDNGWDLWYGLVFWRNGKGWLDTGLAF</sequence>
<keyword evidence="5 7" id="KW-1133">Transmembrane helix</keyword>
<protein>
    <submittedName>
        <fullName evidence="9">Wax synthase domain-containing protein</fullName>
    </submittedName>
</protein>
<gene>
    <name evidence="9" type="ORF">Slin15195_G049190</name>
</gene>
<dbReference type="Pfam" id="PF13813">
    <property type="entry name" value="MBOAT_2"/>
    <property type="match status" value="1"/>
</dbReference>
<dbReference type="GO" id="GO:0016020">
    <property type="term" value="C:membrane"/>
    <property type="evidence" value="ECO:0007669"/>
    <property type="project" value="UniProtKB-SubCell"/>
</dbReference>
<feature type="transmembrane region" description="Helical" evidence="7">
    <location>
        <begin position="402"/>
        <end position="424"/>
    </location>
</feature>
<keyword evidence="4 7" id="KW-0812">Transmembrane</keyword>
<dbReference type="GO" id="GO:0008374">
    <property type="term" value="F:O-acyltransferase activity"/>
    <property type="evidence" value="ECO:0007669"/>
    <property type="project" value="InterPro"/>
</dbReference>
<comment type="subcellular location">
    <subcellularLocation>
        <location evidence="1">Membrane</location>
        <topology evidence="1">Multi-pass membrane protein</topology>
    </subcellularLocation>
</comment>
<evidence type="ECO:0000256" key="4">
    <source>
        <dbReference type="ARBA" id="ARBA00022692"/>
    </source>
</evidence>
<keyword evidence="10" id="KW-1185">Reference proteome</keyword>
<keyword evidence="3" id="KW-0808">Transferase</keyword>
<dbReference type="PANTHER" id="PTHR31595">
    <property type="entry name" value="LONG-CHAIN-ALCOHOL O-FATTY-ACYLTRANSFERASE 3-RELATED"/>
    <property type="match status" value="1"/>
</dbReference>
<evidence type="ECO:0000256" key="6">
    <source>
        <dbReference type="ARBA" id="ARBA00023136"/>
    </source>
</evidence>
<dbReference type="InterPro" id="IPR032805">
    <property type="entry name" value="Wax_synthase_dom"/>
</dbReference>
<name>A0A9Q9EI31_9PEZI</name>
<dbReference type="InterPro" id="IPR044851">
    <property type="entry name" value="Wax_synthase"/>
</dbReference>
<evidence type="ECO:0000313" key="9">
    <source>
        <dbReference type="EMBL" id="USW51600.1"/>
    </source>
</evidence>
<evidence type="ECO:0000256" key="1">
    <source>
        <dbReference type="ARBA" id="ARBA00004141"/>
    </source>
</evidence>
<keyword evidence="6 7" id="KW-0472">Membrane</keyword>
<comment type="similarity">
    <text evidence="2">Belongs to the wax synthase family.</text>
</comment>
<feature type="transmembrane region" description="Helical" evidence="7">
    <location>
        <begin position="86"/>
        <end position="108"/>
    </location>
</feature>
<evidence type="ECO:0000256" key="7">
    <source>
        <dbReference type="SAM" id="Phobius"/>
    </source>
</evidence>
<evidence type="ECO:0000256" key="2">
    <source>
        <dbReference type="ARBA" id="ARBA00007282"/>
    </source>
</evidence>
<dbReference type="EMBL" id="CP099420">
    <property type="protein sequence ID" value="USW51600.1"/>
    <property type="molecule type" value="Genomic_DNA"/>
</dbReference>
<proteinExistence type="inferred from homology"/>
<accession>A0A9Q9EI31</accession>
<dbReference type="AlphaFoldDB" id="A0A9Q9EI31"/>
<evidence type="ECO:0000256" key="5">
    <source>
        <dbReference type="ARBA" id="ARBA00022989"/>
    </source>
</evidence>
<feature type="domain" description="Wax synthase" evidence="8">
    <location>
        <begin position="352"/>
        <end position="438"/>
    </location>
</feature>
<feature type="transmembrane region" description="Helical" evidence="7">
    <location>
        <begin position="62"/>
        <end position="80"/>
    </location>
</feature>
<evidence type="ECO:0000313" key="10">
    <source>
        <dbReference type="Proteomes" id="UP001056384"/>
    </source>
</evidence>
<feature type="transmembrane region" description="Helical" evidence="7">
    <location>
        <begin position="430"/>
        <end position="450"/>
    </location>
</feature>
<dbReference type="PANTHER" id="PTHR31595:SF67">
    <property type="entry name" value="WAX SYNTHASE DOMAIN-CONTAINING PROTEIN"/>
    <property type="match status" value="1"/>
</dbReference>
<feature type="transmembrane region" description="Helical" evidence="7">
    <location>
        <begin position="470"/>
        <end position="488"/>
    </location>
</feature>
<reference evidence="9" key="1">
    <citation type="submission" date="2022-06" db="EMBL/GenBank/DDBJ databases">
        <title>Complete genome sequences of two strains of the flax pathogen Septoria linicola.</title>
        <authorList>
            <person name="Lapalu N."/>
            <person name="Simon A."/>
            <person name="Demenou B."/>
            <person name="Paumier D."/>
            <person name="Guillot M.-P."/>
            <person name="Gout L."/>
            <person name="Valade R."/>
        </authorList>
    </citation>
    <scope>NUCLEOTIDE SEQUENCE</scope>
    <source>
        <strain evidence="9">SE15195</strain>
    </source>
</reference>
<evidence type="ECO:0000256" key="3">
    <source>
        <dbReference type="ARBA" id="ARBA00022679"/>
    </source>
</evidence>
<feature type="transmembrane region" description="Helical" evidence="7">
    <location>
        <begin position="32"/>
        <end position="50"/>
    </location>
</feature>
<evidence type="ECO:0000259" key="8">
    <source>
        <dbReference type="Pfam" id="PF13813"/>
    </source>
</evidence>
<organism evidence="9 10">
    <name type="scientific">Septoria linicola</name>
    <dbReference type="NCBI Taxonomy" id="215465"/>
    <lineage>
        <taxon>Eukaryota</taxon>
        <taxon>Fungi</taxon>
        <taxon>Dikarya</taxon>
        <taxon>Ascomycota</taxon>
        <taxon>Pezizomycotina</taxon>
        <taxon>Dothideomycetes</taxon>
        <taxon>Dothideomycetidae</taxon>
        <taxon>Mycosphaerellales</taxon>
        <taxon>Mycosphaerellaceae</taxon>
        <taxon>Septoria</taxon>
    </lineage>
</organism>
<feature type="transmembrane region" description="Helical" evidence="7">
    <location>
        <begin position="308"/>
        <end position="334"/>
    </location>
</feature>